<dbReference type="EMBL" id="BARS01033054">
    <property type="protein sequence ID" value="GAG21522.1"/>
    <property type="molecule type" value="Genomic_DNA"/>
</dbReference>
<comment type="caution">
    <text evidence="3">The sequence shown here is derived from an EMBL/GenBank/DDBJ whole genome shotgun (WGS) entry which is preliminary data.</text>
</comment>
<dbReference type="AlphaFoldDB" id="X0WEC2"/>
<feature type="region of interest" description="Disordered" evidence="1">
    <location>
        <begin position="35"/>
        <end position="54"/>
    </location>
</feature>
<feature type="domain" description="Fervidolysin-like N-terminal prodomain" evidence="2">
    <location>
        <begin position="73"/>
        <end position="139"/>
    </location>
</feature>
<sequence length="148" mass="15955">MVKFIIAGVFLAVVLVAVGIALGTYFAKSGSDGTSVAQEAEEPGPTPPPNAKYIPPPNIWPAVDYTEDGWPIVADELIVKFRDGVSEEEREAILSEIGAQTKDISEFSGIRLVKVDPAQREQILEELLSNENIEIVEPNPIAQPATAQ</sequence>
<organism evidence="3">
    <name type="scientific">marine sediment metagenome</name>
    <dbReference type="NCBI Taxonomy" id="412755"/>
    <lineage>
        <taxon>unclassified sequences</taxon>
        <taxon>metagenomes</taxon>
        <taxon>ecological metagenomes</taxon>
    </lineage>
</organism>
<reference evidence="3" key="1">
    <citation type="journal article" date="2014" name="Front. Microbiol.">
        <title>High frequency of phylogenetically diverse reductive dehalogenase-homologous genes in deep subseafloor sedimentary metagenomes.</title>
        <authorList>
            <person name="Kawai M."/>
            <person name="Futagami T."/>
            <person name="Toyoda A."/>
            <person name="Takaki Y."/>
            <person name="Nishi S."/>
            <person name="Hori S."/>
            <person name="Arai W."/>
            <person name="Tsubouchi T."/>
            <person name="Morono Y."/>
            <person name="Uchiyama I."/>
            <person name="Ito T."/>
            <person name="Fujiyama A."/>
            <person name="Inagaki F."/>
            <person name="Takami H."/>
        </authorList>
    </citation>
    <scope>NUCLEOTIDE SEQUENCE</scope>
    <source>
        <strain evidence="3">Expedition CK06-06</strain>
    </source>
</reference>
<accession>X0WEC2</accession>
<evidence type="ECO:0000259" key="2">
    <source>
        <dbReference type="Pfam" id="PF22148"/>
    </source>
</evidence>
<evidence type="ECO:0000313" key="3">
    <source>
        <dbReference type="EMBL" id="GAG21522.1"/>
    </source>
</evidence>
<dbReference type="InterPro" id="IPR054399">
    <property type="entry name" value="Fervidolysin-like_N_prodom"/>
</dbReference>
<name>X0WEC2_9ZZZZ</name>
<protein>
    <recommendedName>
        <fullName evidence="2">Fervidolysin-like N-terminal prodomain domain-containing protein</fullName>
    </recommendedName>
</protein>
<dbReference type="Pfam" id="PF22148">
    <property type="entry name" value="Fervidolysin_NPro-like"/>
    <property type="match status" value="1"/>
</dbReference>
<proteinExistence type="predicted"/>
<gene>
    <name evidence="3" type="ORF">S01H1_51231</name>
</gene>
<evidence type="ECO:0000256" key="1">
    <source>
        <dbReference type="SAM" id="MobiDB-lite"/>
    </source>
</evidence>
<feature type="compositionally biased region" description="Pro residues" evidence="1">
    <location>
        <begin position="44"/>
        <end position="54"/>
    </location>
</feature>